<gene>
    <name evidence="2" type="ORF">I79_009008</name>
</gene>
<dbReference type="EMBL" id="JH000318">
    <property type="protein sequence ID" value="EGW02987.1"/>
    <property type="molecule type" value="Genomic_DNA"/>
</dbReference>
<dbReference type="InParanoid" id="G3HEM1"/>
<dbReference type="Proteomes" id="UP000001075">
    <property type="component" value="Unassembled WGS sequence"/>
</dbReference>
<reference evidence="3" key="1">
    <citation type="journal article" date="2011" name="Nat. Biotechnol.">
        <title>The genomic sequence of the Chinese hamster ovary (CHO)-K1 cell line.</title>
        <authorList>
            <person name="Xu X."/>
            <person name="Nagarajan H."/>
            <person name="Lewis N.E."/>
            <person name="Pan S."/>
            <person name="Cai Z."/>
            <person name="Liu X."/>
            <person name="Chen W."/>
            <person name="Xie M."/>
            <person name="Wang W."/>
            <person name="Hammond S."/>
            <person name="Andersen M.R."/>
            <person name="Neff N."/>
            <person name="Passarelli B."/>
            <person name="Koh W."/>
            <person name="Fan H.C."/>
            <person name="Wang J."/>
            <person name="Gui Y."/>
            <person name="Lee K.H."/>
            <person name="Betenbaugh M.J."/>
            <person name="Quake S.R."/>
            <person name="Famili I."/>
            <person name="Palsson B.O."/>
            <person name="Wang J."/>
        </authorList>
    </citation>
    <scope>NUCLEOTIDE SEQUENCE [LARGE SCALE GENOMIC DNA]</scope>
    <source>
        <strain evidence="3">CHO K1 cell line</strain>
    </source>
</reference>
<sequence>MVPWLPPRELFTTEIATSRRDNSHSSHHGSMTTPTLLSSTTTFPATKDQDGQRSQSQCLLTGQVTEEY</sequence>
<feature type="region of interest" description="Disordered" evidence="1">
    <location>
        <begin position="15"/>
        <end position="68"/>
    </location>
</feature>
<proteinExistence type="predicted"/>
<protein>
    <submittedName>
        <fullName evidence="2">Uncharacterized protein</fullName>
    </submittedName>
</protein>
<organism evidence="2 3">
    <name type="scientific">Cricetulus griseus</name>
    <name type="common">Chinese hamster</name>
    <name type="synonym">Cricetulus barabensis griseus</name>
    <dbReference type="NCBI Taxonomy" id="10029"/>
    <lineage>
        <taxon>Eukaryota</taxon>
        <taxon>Metazoa</taxon>
        <taxon>Chordata</taxon>
        <taxon>Craniata</taxon>
        <taxon>Vertebrata</taxon>
        <taxon>Euteleostomi</taxon>
        <taxon>Mammalia</taxon>
        <taxon>Eutheria</taxon>
        <taxon>Euarchontoglires</taxon>
        <taxon>Glires</taxon>
        <taxon>Rodentia</taxon>
        <taxon>Myomorpha</taxon>
        <taxon>Muroidea</taxon>
        <taxon>Cricetidae</taxon>
        <taxon>Cricetinae</taxon>
        <taxon>Cricetulus</taxon>
    </lineage>
</organism>
<accession>G3HEM1</accession>
<dbReference type="AlphaFoldDB" id="G3HEM1"/>
<name>G3HEM1_CRIGR</name>
<feature type="compositionally biased region" description="Polar residues" evidence="1">
    <location>
        <begin position="52"/>
        <end position="68"/>
    </location>
</feature>
<feature type="compositionally biased region" description="Low complexity" evidence="1">
    <location>
        <begin position="32"/>
        <end position="46"/>
    </location>
</feature>
<evidence type="ECO:0000256" key="1">
    <source>
        <dbReference type="SAM" id="MobiDB-lite"/>
    </source>
</evidence>
<evidence type="ECO:0000313" key="2">
    <source>
        <dbReference type="EMBL" id="EGW02987.1"/>
    </source>
</evidence>
<evidence type="ECO:0000313" key="3">
    <source>
        <dbReference type="Proteomes" id="UP000001075"/>
    </source>
</evidence>